<comment type="caution">
    <text evidence="2">The sequence shown here is derived from an EMBL/GenBank/DDBJ whole genome shotgun (WGS) entry which is preliminary data.</text>
</comment>
<organism evidence="2 3">
    <name type="scientific">Liparis tanakae</name>
    <name type="common">Tanaka's snailfish</name>
    <dbReference type="NCBI Taxonomy" id="230148"/>
    <lineage>
        <taxon>Eukaryota</taxon>
        <taxon>Metazoa</taxon>
        <taxon>Chordata</taxon>
        <taxon>Craniata</taxon>
        <taxon>Vertebrata</taxon>
        <taxon>Euteleostomi</taxon>
        <taxon>Actinopterygii</taxon>
        <taxon>Neopterygii</taxon>
        <taxon>Teleostei</taxon>
        <taxon>Neoteleostei</taxon>
        <taxon>Acanthomorphata</taxon>
        <taxon>Eupercaria</taxon>
        <taxon>Perciformes</taxon>
        <taxon>Cottioidei</taxon>
        <taxon>Cottales</taxon>
        <taxon>Liparidae</taxon>
        <taxon>Liparis</taxon>
    </lineage>
</organism>
<proteinExistence type="predicted"/>
<dbReference type="AlphaFoldDB" id="A0A4Z2F1P7"/>
<keyword evidence="3" id="KW-1185">Reference proteome</keyword>
<reference evidence="2 3" key="1">
    <citation type="submission" date="2019-03" db="EMBL/GenBank/DDBJ databases">
        <title>First draft genome of Liparis tanakae, snailfish: a comprehensive survey of snailfish specific genes.</title>
        <authorList>
            <person name="Kim W."/>
            <person name="Song I."/>
            <person name="Jeong J.-H."/>
            <person name="Kim D."/>
            <person name="Kim S."/>
            <person name="Ryu S."/>
            <person name="Song J.Y."/>
            <person name="Lee S.K."/>
        </authorList>
    </citation>
    <scope>NUCLEOTIDE SEQUENCE [LARGE SCALE GENOMIC DNA]</scope>
    <source>
        <tissue evidence="2">Muscle</tissue>
    </source>
</reference>
<evidence type="ECO:0000313" key="2">
    <source>
        <dbReference type="EMBL" id="TNN35055.1"/>
    </source>
</evidence>
<dbReference type="EMBL" id="SRLO01001840">
    <property type="protein sequence ID" value="TNN35055.1"/>
    <property type="molecule type" value="Genomic_DNA"/>
</dbReference>
<protein>
    <submittedName>
        <fullName evidence="2">Uncharacterized protein</fullName>
    </submittedName>
</protein>
<gene>
    <name evidence="2" type="ORF">EYF80_054780</name>
</gene>
<name>A0A4Z2F1P7_9TELE</name>
<evidence type="ECO:0000313" key="3">
    <source>
        <dbReference type="Proteomes" id="UP000314294"/>
    </source>
</evidence>
<dbReference type="Proteomes" id="UP000314294">
    <property type="component" value="Unassembled WGS sequence"/>
</dbReference>
<evidence type="ECO:0000256" key="1">
    <source>
        <dbReference type="SAM" id="MobiDB-lite"/>
    </source>
</evidence>
<sequence length="97" mass="9994">MERAVERRAWPRGAGRSGHAAPGGPATRRRARPGPGGVTRVAHQVLGLKEASGGDGSLSRVLTVTLMPGFQSRGGGINMACWCCPAAPLEGEESTVC</sequence>
<feature type="region of interest" description="Disordered" evidence="1">
    <location>
        <begin position="1"/>
        <end position="38"/>
    </location>
</feature>
<accession>A0A4Z2F1P7</accession>